<dbReference type="Gene3D" id="3.30.110.170">
    <property type="entry name" value="Protein of unknown function (DUF541), domain 1"/>
    <property type="match status" value="1"/>
</dbReference>
<keyword evidence="1" id="KW-1133">Transmembrane helix</keyword>
<dbReference type="Proteomes" id="UP000230556">
    <property type="component" value="Unassembled WGS sequence"/>
</dbReference>
<sequence length="219" mass="23469">MENSFFKKAILISLAIVFGVMFGMWVFSPTEVVVTGTGKVSVPASNVTFNVTLNSANDDSGVALAYLSTKIVEVKRVLSSMGITADNLTETQVTITPAAAIVAGMKGYQAMMTITVKMTNVKTANDVVVSMYKNGATLVSQPVVTVEDETQLEQMALADALKNAKQNLNNTVGFLRPIRKVVAIEQASSGNVATTTKTMEGRNGEFEVLKAVSVTYRVW</sequence>
<dbReference type="InterPro" id="IPR007497">
    <property type="entry name" value="SIMPL/DUF541"/>
</dbReference>
<gene>
    <name evidence="2" type="ORF">COW38_01710</name>
</gene>
<dbReference type="PANTHER" id="PTHR34387">
    <property type="entry name" value="SLR1258 PROTEIN"/>
    <property type="match status" value="1"/>
</dbReference>
<dbReference type="GO" id="GO:0006974">
    <property type="term" value="P:DNA damage response"/>
    <property type="evidence" value="ECO:0007669"/>
    <property type="project" value="TreeGrafter"/>
</dbReference>
<evidence type="ECO:0000313" key="3">
    <source>
        <dbReference type="Proteomes" id="UP000230556"/>
    </source>
</evidence>
<reference evidence="3" key="1">
    <citation type="submission" date="2017-09" db="EMBL/GenBank/DDBJ databases">
        <title>Depth-based differentiation of microbial function through sediment-hosted aquifers and enrichment of novel symbionts in the deep terrestrial subsurface.</title>
        <authorList>
            <person name="Probst A.J."/>
            <person name="Ladd B."/>
            <person name="Jarett J.K."/>
            <person name="Geller-Mcgrath D.E."/>
            <person name="Sieber C.M.K."/>
            <person name="Emerson J.B."/>
            <person name="Anantharaman K."/>
            <person name="Thomas B.C."/>
            <person name="Malmstrom R."/>
            <person name="Stieglmeier M."/>
            <person name="Klingl A."/>
            <person name="Woyke T."/>
            <person name="Ryan C.M."/>
            <person name="Banfield J.F."/>
        </authorList>
    </citation>
    <scope>NUCLEOTIDE SEQUENCE [LARGE SCALE GENOMIC DNA]</scope>
</reference>
<dbReference type="AlphaFoldDB" id="A0A2M7FQI4"/>
<accession>A0A2M7FQI4</accession>
<name>A0A2M7FQI4_9BACT</name>
<organism evidence="2 3">
    <name type="scientific">Candidatus Collierbacteria bacterium CG17_big_fil_post_rev_8_21_14_2_50_45_7</name>
    <dbReference type="NCBI Taxonomy" id="1974536"/>
    <lineage>
        <taxon>Bacteria</taxon>
        <taxon>Candidatus Collieribacteriota</taxon>
    </lineage>
</organism>
<dbReference type="Gene3D" id="3.30.70.2970">
    <property type="entry name" value="Protein of unknown function (DUF541), domain 2"/>
    <property type="match status" value="1"/>
</dbReference>
<evidence type="ECO:0000256" key="1">
    <source>
        <dbReference type="SAM" id="Phobius"/>
    </source>
</evidence>
<evidence type="ECO:0008006" key="4">
    <source>
        <dbReference type="Google" id="ProtNLM"/>
    </source>
</evidence>
<evidence type="ECO:0000313" key="2">
    <source>
        <dbReference type="EMBL" id="PIW07990.1"/>
    </source>
</evidence>
<comment type="caution">
    <text evidence="2">The sequence shown here is derived from an EMBL/GenBank/DDBJ whole genome shotgun (WGS) entry which is preliminary data.</text>
</comment>
<keyword evidence="1" id="KW-0472">Membrane</keyword>
<dbReference type="InterPro" id="IPR052022">
    <property type="entry name" value="26kDa_periplasmic_antigen"/>
</dbReference>
<protein>
    <recommendedName>
        <fullName evidence="4">DUF541 domain-containing protein</fullName>
    </recommendedName>
</protein>
<dbReference type="EMBL" id="PFFO01000079">
    <property type="protein sequence ID" value="PIW07990.1"/>
    <property type="molecule type" value="Genomic_DNA"/>
</dbReference>
<dbReference type="PANTHER" id="PTHR34387:SF2">
    <property type="entry name" value="SLR1258 PROTEIN"/>
    <property type="match status" value="1"/>
</dbReference>
<feature type="transmembrane region" description="Helical" evidence="1">
    <location>
        <begin position="9"/>
        <end position="27"/>
    </location>
</feature>
<dbReference type="Pfam" id="PF04402">
    <property type="entry name" value="SIMPL"/>
    <property type="match status" value="1"/>
</dbReference>
<keyword evidence="1" id="KW-0812">Transmembrane</keyword>
<proteinExistence type="predicted"/>